<protein>
    <recommendedName>
        <fullName evidence="3">NF-kappa-B-activating protein C-terminal domain-containing protein</fullName>
    </recommendedName>
</protein>
<evidence type="ECO:0000259" key="3">
    <source>
        <dbReference type="Pfam" id="PF06047"/>
    </source>
</evidence>
<feature type="compositionally biased region" description="Basic and acidic residues" evidence="2">
    <location>
        <begin position="119"/>
        <end position="134"/>
    </location>
</feature>
<reference evidence="4" key="3">
    <citation type="submission" date="2025-09" db="UniProtKB">
        <authorList>
            <consortium name="Ensembl"/>
        </authorList>
    </citation>
    <scope>IDENTIFICATION</scope>
</reference>
<dbReference type="OMA" id="YEMVESC"/>
<dbReference type="HOGENOM" id="CLU_032439_1_0_1"/>
<feature type="region of interest" description="Disordered" evidence="2">
    <location>
        <begin position="38"/>
        <end position="143"/>
    </location>
</feature>
<dbReference type="Pfam" id="PF06047">
    <property type="entry name" value="Nkap_C"/>
    <property type="match status" value="1"/>
</dbReference>
<reference evidence="4" key="2">
    <citation type="submission" date="2025-08" db="UniProtKB">
        <authorList>
            <consortium name="Ensembl"/>
        </authorList>
    </citation>
    <scope>IDENTIFICATION</scope>
</reference>
<feature type="compositionally biased region" description="Basic and acidic residues" evidence="2">
    <location>
        <begin position="70"/>
        <end position="80"/>
    </location>
</feature>
<dbReference type="STRING" id="59463.ENSMLUP00000020063"/>
<organism evidence="4 5">
    <name type="scientific">Myotis lucifugus</name>
    <name type="common">Little brown bat</name>
    <dbReference type="NCBI Taxonomy" id="59463"/>
    <lineage>
        <taxon>Eukaryota</taxon>
        <taxon>Metazoa</taxon>
        <taxon>Chordata</taxon>
        <taxon>Craniata</taxon>
        <taxon>Vertebrata</taxon>
        <taxon>Euteleostomi</taxon>
        <taxon>Mammalia</taxon>
        <taxon>Eutheria</taxon>
        <taxon>Laurasiatheria</taxon>
        <taxon>Chiroptera</taxon>
        <taxon>Yangochiroptera</taxon>
        <taxon>Vespertilionidae</taxon>
        <taxon>Myotis</taxon>
    </lineage>
</organism>
<dbReference type="PANTHER" id="PTHR13087:SF3">
    <property type="entry name" value="NKAP-LIKE PROTEIN"/>
    <property type="match status" value="1"/>
</dbReference>
<comment type="similarity">
    <text evidence="1">Belongs to the NKAP family.</text>
</comment>
<proteinExistence type="inferred from homology"/>
<dbReference type="PANTHER" id="PTHR13087">
    <property type="entry name" value="NF-KAPPA B ACTIVATING PROTEIN"/>
    <property type="match status" value="1"/>
</dbReference>
<accession>G1Q8N0</accession>
<evidence type="ECO:0000256" key="1">
    <source>
        <dbReference type="ARBA" id="ARBA00009313"/>
    </source>
</evidence>
<dbReference type="GeneTree" id="ENSGT00940000163102"/>
<sequence>AGDQLWAEYYEMVESCQQRRLKDMEVGEVGASEVYVLSPNYPELNSDEHTSFEDEEVKTQKTNSSNSSLKKKENQSFKKQEGKRKSKRKYSKYNSDSNSHSDTNFSLQEKKKEKKAKNKEKGAKREEKRKKDQKNNPVTQAIRIHKGSCQKISGLSTQRLQVIMDLIGPEAPIIHISQDEKPLNNGHALFPGEGAPMAEYVKAGKCIPRRGEIGLTIASFECSGYVMSGSWHRRMEAIPLCKENKISSDEKRALVSFNKEERQKREFVRDGVVYRKTKGKDDK</sequence>
<dbReference type="Proteomes" id="UP000001074">
    <property type="component" value="Unassembled WGS sequence"/>
</dbReference>
<name>G1Q8N0_MYOLU</name>
<dbReference type="GO" id="GO:0010468">
    <property type="term" value="P:regulation of gene expression"/>
    <property type="evidence" value="ECO:0007669"/>
    <property type="project" value="TreeGrafter"/>
</dbReference>
<reference evidence="4 5" key="1">
    <citation type="journal article" date="2011" name="Nature">
        <title>A high-resolution map of human evolutionary constraint using 29 mammals.</title>
        <authorList>
            <person name="Lindblad-Toh K."/>
            <person name="Garber M."/>
            <person name="Zuk O."/>
            <person name="Lin M.F."/>
            <person name="Parker B.J."/>
            <person name="Washietl S."/>
            <person name="Kheradpour P."/>
            <person name="Ernst J."/>
            <person name="Jordan G."/>
            <person name="Mauceli E."/>
            <person name="Ward L.D."/>
            <person name="Lowe C.B."/>
            <person name="Holloway A.K."/>
            <person name="Clamp M."/>
            <person name="Gnerre S."/>
            <person name="Alfoldi J."/>
            <person name="Beal K."/>
            <person name="Chang J."/>
            <person name="Clawson H."/>
            <person name="Cuff J."/>
            <person name="Di Palma F."/>
            <person name="Fitzgerald S."/>
            <person name="Flicek P."/>
            <person name="Guttman M."/>
            <person name="Hubisz M.J."/>
            <person name="Jaffe D.B."/>
            <person name="Jungreis I."/>
            <person name="Kent W.J."/>
            <person name="Kostka D."/>
            <person name="Lara M."/>
            <person name="Martins A.L."/>
            <person name="Massingham T."/>
            <person name="Moltke I."/>
            <person name="Raney B.J."/>
            <person name="Rasmussen M.D."/>
            <person name="Robinson J."/>
            <person name="Stark A."/>
            <person name="Vilella A.J."/>
            <person name="Wen J."/>
            <person name="Xie X."/>
            <person name="Zody M.C."/>
            <person name="Baldwin J."/>
            <person name="Bloom T."/>
            <person name="Chin C.W."/>
            <person name="Heiman D."/>
            <person name="Nicol R."/>
            <person name="Nusbaum C."/>
            <person name="Young S."/>
            <person name="Wilkinson J."/>
            <person name="Worley K.C."/>
            <person name="Kovar C.L."/>
            <person name="Muzny D.M."/>
            <person name="Gibbs R.A."/>
            <person name="Cree A."/>
            <person name="Dihn H.H."/>
            <person name="Fowler G."/>
            <person name="Jhangiani S."/>
            <person name="Joshi V."/>
            <person name="Lee S."/>
            <person name="Lewis L.R."/>
            <person name="Nazareth L.V."/>
            <person name="Okwuonu G."/>
            <person name="Santibanez J."/>
            <person name="Warren W.C."/>
            <person name="Mardis E.R."/>
            <person name="Weinstock G.M."/>
            <person name="Wilson R.K."/>
            <person name="Delehaunty K."/>
            <person name="Dooling D."/>
            <person name="Fronik C."/>
            <person name="Fulton L."/>
            <person name="Fulton B."/>
            <person name="Graves T."/>
            <person name="Minx P."/>
            <person name="Sodergren E."/>
            <person name="Birney E."/>
            <person name="Margulies E.H."/>
            <person name="Herrero J."/>
            <person name="Green E.D."/>
            <person name="Haussler D."/>
            <person name="Siepel A."/>
            <person name="Goldman N."/>
            <person name="Pollard K.S."/>
            <person name="Pedersen J.S."/>
            <person name="Lander E.S."/>
            <person name="Kellis M."/>
        </authorList>
    </citation>
    <scope>NUCLEOTIDE SEQUENCE [LARGE SCALE GENOMIC DNA]</scope>
</reference>
<evidence type="ECO:0000256" key="2">
    <source>
        <dbReference type="SAM" id="MobiDB-lite"/>
    </source>
</evidence>
<feature type="compositionally biased region" description="Basic residues" evidence="2">
    <location>
        <begin position="81"/>
        <end position="91"/>
    </location>
</feature>
<dbReference type="AlphaFoldDB" id="G1Q8N0"/>
<dbReference type="eggNOG" id="KOG2812">
    <property type="taxonomic scope" value="Eukaryota"/>
</dbReference>
<dbReference type="InParanoid" id="G1Q8N0"/>
<feature type="domain" description="NF-kappa-B-activating protein C-terminal" evidence="3">
    <location>
        <begin position="184"/>
        <end position="266"/>
    </location>
</feature>
<dbReference type="EMBL" id="AAPE02040372">
    <property type="status" value="NOT_ANNOTATED_CDS"/>
    <property type="molecule type" value="Genomic_DNA"/>
</dbReference>
<keyword evidence="5" id="KW-1185">Reference proteome</keyword>
<feature type="compositionally biased region" description="Low complexity" evidence="2">
    <location>
        <begin position="92"/>
        <end position="102"/>
    </location>
</feature>
<dbReference type="GO" id="GO:0003682">
    <property type="term" value="F:chromatin binding"/>
    <property type="evidence" value="ECO:0007669"/>
    <property type="project" value="InterPro"/>
</dbReference>
<evidence type="ECO:0000313" key="4">
    <source>
        <dbReference type="Ensembl" id="ENSMLUP00000020063.1"/>
    </source>
</evidence>
<dbReference type="InterPro" id="IPR009269">
    <property type="entry name" value="NKAP_C"/>
</dbReference>
<dbReference type="InterPro" id="IPR040466">
    <property type="entry name" value="NKAP"/>
</dbReference>
<dbReference type="GO" id="GO:0005634">
    <property type="term" value="C:nucleus"/>
    <property type="evidence" value="ECO:0007669"/>
    <property type="project" value="TreeGrafter"/>
</dbReference>
<dbReference type="Ensembl" id="ENSMLUT00000023087.1">
    <property type="protein sequence ID" value="ENSMLUP00000020063.1"/>
    <property type="gene ID" value="ENSMLUG00000028544.1"/>
</dbReference>
<evidence type="ECO:0000313" key="5">
    <source>
        <dbReference type="Proteomes" id="UP000001074"/>
    </source>
</evidence>